<dbReference type="PANTHER" id="PTHR12191">
    <property type="entry name" value="SOLUTE CARRIER FAMILY 39"/>
    <property type="match status" value="1"/>
</dbReference>
<dbReference type="PANTHER" id="PTHR12191:SF31">
    <property type="entry name" value="IP18018P"/>
    <property type="match status" value="1"/>
</dbReference>
<comment type="similarity">
    <text evidence="2">Belongs to the ZIP transporter (TC 2.A.5) family.</text>
</comment>
<feature type="transmembrane region" description="Helical" evidence="6">
    <location>
        <begin position="231"/>
        <end position="253"/>
    </location>
</feature>
<name>A0A8S4DHL3_PLUXY</name>
<feature type="signal peptide" evidence="7">
    <location>
        <begin position="1"/>
        <end position="27"/>
    </location>
</feature>
<proteinExistence type="inferred from homology"/>
<keyword evidence="10" id="KW-1185">Reference proteome</keyword>
<dbReference type="GO" id="GO:0071578">
    <property type="term" value="P:zinc ion import across plasma membrane"/>
    <property type="evidence" value="ECO:0007669"/>
    <property type="project" value="TreeGrafter"/>
</dbReference>
<comment type="subcellular location">
    <subcellularLocation>
        <location evidence="1">Membrane</location>
        <topology evidence="1">Multi-pass membrane protein</topology>
    </subcellularLocation>
</comment>
<reference evidence="9" key="1">
    <citation type="submission" date="2020-11" db="EMBL/GenBank/DDBJ databases">
        <authorList>
            <person name="Whiteford S."/>
        </authorList>
    </citation>
    <scope>NUCLEOTIDE SEQUENCE</scope>
</reference>
<dbReference type="InterPro" id="IPR003689">
    <property type="entry name" value="ZIP"/>
</dbReference>
<organism evidence="9 10">
    <name type="scientific">Plutella xylostella</name>
    <name type="common">Diamondback moth</name>
    <name type="synonym">Plutella maculipennis</name>
    <dbReference type="NCBI Taxonomy" id="51655"/>
    <lineage>
        <taxon>Eukaryota</taxon>
        <taxon>Metazoa</taxon>
        <taxon>Ecdysozoa</taxon>
        <taxon>Arthropoda</taxon>
        <taxon>Hexapoda</taxon>
        <taxon>Insecta</taxon>
        <taxon>Pterygota</taxon>
        <taxon>Neoptera</taxon>
        <taxon>Endopterygota</taxon>
        <taxon>Lepidoptera</taxon>
        <taxon>Glossata</taxon>
        <taxon>Ditrysia</taxon>
        <taxon>Yponomeutoidea</taxon>
        <taxon>Plutellidae</taxon>
        <taxon>Plutella</taxon>
    </lineage>
</organism>
<gene>
    <name evidence="9" type="ORF">PLXY2_LOCUS1907</name>
</gene>
<evidence type="ECO:0000256" key="1">
    <source>
        <dbReference type="ARBA" id="ARBA00004141"/>
    </source>
</evidence>
<feature type="transmembrane region" description="Helical" evidence="6">
    <location>
        <begin position="195"/>
        <end position="219"/>
    </location>
</feature>
<evidence type="ECO:0000259" key="8">
    <source>
        <dbReference type="Pfam" id="PF21116"/>
    </source>
</evidence>
<evidence type="ECO:0000256" key="3">
    <source>
        <dbReference type="ARBA" id="ARBA00022692"/>
    </source>
</evidence>
<feature type="transmembrane region" description="Helical" evidence="6">
    <location>
        <begin position="273"/>
        <end position="290"/>
    </location>
</feature>
<keyword evidence="4 6" id="KW-1133">Transmembrane helix</keyword>
<keyword evidence="3 6" id="KW-0812">Transmembrane</keyword>
<evidence type="ECO:0000256" key="4">
    <source>
        <dbReference type="ARBA" id="ARBA00022989"/>
    </source>
</evidence>
<dbReference type="GO" id="GO:0005886">
    <property type="term" value="C:plasma membrane"/>
    <property type="evidence" value="ECO:0007669"/>
    <property type="project" value="TreeGrafter"/>
</dbReference>
<protein>
    <submittedName>
        <fullName evidence="9">(diamondback moth) hypothetical protein</fullName>
    </submittedName>
</protein>
<evidence type="ECO:0000256" key="2">
    <source>
        <dbReference type="ARBA" id="ARBA00006939"/>
    </source>
</evidence>
<feature type="transmembrane region" description="Helical" evidence="6">
    <location>
        <begin position="409"/>
        <end position="430"/>
    </location>
</feature>
<dbReference type="InterPro" id="IPR049406">
    <property type="entry name" value="ZIP4_12_EF-hand"/>
</dbReference>
<sequence length="504" mass="53730">MCQSVSSPVSMWAACAALAACCALAAAAGAPSLLRAPPLQPPAAAAPAPDPELLNNTLPAEEFFINQIFDKYGYKGIITFEGFEHLLDNLGLGGRVFSSKHDLALHRVNGTFTPLHDTMHRHKRSPAESPQMLMKPCLSPKEILDVYGMKTEPGVISIRPHTFLEMCPALVYQLDQRSCYKTEAPPPKTERHWTWIYASLSILVISATGLAGVAVVPLLQSAAFSHALQLLVGLAVGTLCGDALLHLLPHALRSHAPAAPALGPAPPHDDTELVLKCSITFLTILLFYTVEAVMQTMNGGHGHSHGPSAEELKAEAEKRVEPIELGAMMPGAPPPPAAAPRPLTSTALMVIVGDGLHNLTDGLAIGAAFSGDPVTGFATALAVFCHELPHELGDFAVLLRSGMSIRRALYYNLVSSVLSFLGMAGGVWLAEDHEAASQWIYAATAGTFLYIALADLVPELNANIRGRWASLLLAVLGILLGGVIMLLIALHEDSIQYLFRTVEE</sequence>
<keyword evidence="7" id="KW-0732">Signal</keyword>
<dbReference type="EMBL" id="CAJHNJ030000005">
    <property type="protein sequence ID" value="CAG9098649.1"/>
    <property type="molecule type" value="Genomic_DNA"/>
</dbReference>
<evidence type="ECO:0000313" key="9">
    <source>
        <dbReference type="EMBL" id="CAG9098649.1"/>
    </source>
</evidence>
<evidence type="ECO:0000256" key="5">
    <source>
        <dbReference type="ARBA" id="ARBA00023136"/>
    </source>
</evidence>
<dbReference type="GO" id="GO:0005385">
    <property type="term" value="F:zinc ion transmembrane transporter activity"/>
    <property type="evidence" value="ECO:0007669"/>
    <property type="project" value="TreeGrafter"/>
</dbReference>
<feature type="transmembrane region" description="Helical" evidence="6">
    <location>
        <begin position="436"/>
        <end position="457"/>
    </location>
</feature>
<accession>A0A8S4DHL3</accession>
<feature type="chain" id="PRO_5035794308" evidence="7">
    <location>
        <begin position="28"/>
        <end position="504"/>
    </location>
</feature>
<dbReference type="Proteomes" id="UP000653454">
    <property type="component" value="Unassembled WGS sequence"/>
</dbReference>
<keyword evidence="5 6" id="KW-0472">Membrane</keyword>
<comment type="caution">
    <text evidence="9">The sequence shown here is derived from an EMBL/GenBank/DDBJ whole genome shotgun (WGS) entry which is preliminary data.</text>
</comment>
<dbReference type="Pfam" id="PF21116">
    <property type="entry name" value="EF-hand_Zip"/>
    <property type="match status" value="1"/>
</dbReference>
<evidence type="ECO:0000256" key="7">
    <source>
        <dbReference type="SAM" id="SignalP"/>
    </source>
</evidence>
<dbReference type="AlphaFoldDB" id="A0A8S4DHL3"/>
<feature type="transmembrane region" description="Helical" evidence="6">
    <location>
        <begin position="469"/>
        <end position="490"/>
    </location>
</feature>
<dbReference type="GO" id="GO:0140410">
    <property type="term" value="F:monoatomic cation:bicarbonate symporter activity"/>
    <property type="evidence" value="ECO:0007669"/>
    <property type="project" value="TreeGrafter"/>
</dbReference>
<evidence type="ECO:0000313" key="10">
    <source>
        <dbReference type="Proteomes" id="UP000653454"/>
    </source>
</evidence>
<evidence type="ECO:0000256" key="6">
    <source>
        <dbReference type="SAM" id="Phobius"/>
    </source>
</evidence>
<feature type="domain" description="Zinc transporter ZIP4/12 EF-hand" evidence="8">
    <location>
        <begin position="62"/>
        <end position="174"/>
    </location>
</feature>
<dbReference type="Pfam" id="PF02535">
    <property type="entry name" value="Zip"/>
    <property type="match status" value="1"/>
</dbReference>
<dbReference type="GO" id="GO:0030003">
    <property type="term" value="P:intracellular monoatomic cation homeostasis"/>
    <property type="evidence" value="ECO:0007669"/>
    <property type="project" value="TreeGrafter"/>
</dbReference>
<dbReference type="InterPro" id="IPR050799">
    <property type="entry name" value="ZIP_Transporter"/>
</dbReference>